<sequence length="82" mass="9791">MSSVMADCMSQEYTDMNFMYCREDDKGQLAHCMSCQQYRDDIARTLITLLRSKDYYRKQGIHTQYGRMQGDRAVYALLKWKK</sequence>
<reference evidence="1" key="1">
    <citation type="submission" date="2020-08" db="EMBL/GenBank/DDBJ databases">
        <title>Multicomponent nature underlies the extraordinary mechanical properties of spider dragline silk.</title>
        <authorList>
            <person name="Kono N."/>
            <person name="Nakamura H."/>
            <person name="Mori M."/>
            <person name="Yoshida Y."/>
            <person name="Ohtoshi R."/>
            <person name="Malay A.D."/>
            <person name="Moran D.A.P."/>
            <person name="Tomita M."/>
            <person name="Numata K."/>
            <person name="Arakawa K."/>
        </authorList>
    </citation>
    <scope>NUCLEOTIDE SEQUENCE</scope>
</reference>
<accession>A0A8X6MLR1</accession>
<dbReference type="AlphaFoldDB" id="A0A8X6MLR1"/>
<comment type="caution">
    <text evidence="1">The sequence shown here is derived from an EMBL/GenBank/DDBJ whole genome shotgun (WGS) entry which is preliminary data.</text>
</comment>
<organism evidence="1 2">
    <name type="scientific">Nephila pilipes</name>
    <name type="common">Giant wood spider</name>
    <name type="synonym">Nephila maculata</name>
    <dbReference type="NCBI Taxonomy" id="299642"/>
    <lineage>
        <taxon>Eukaryota</taxon>
        <taxon>Metazoa</taxon>
        <taxon>Ecdysozoa</taxon>
        <taxon>Arthropoda</taxon>
        <taxon>Chelicerata</taxon>
        <taxon>Arachnida</taxon>
        <taxon>Araneae</taxon>
        <taxon>Araneomorphae</taxon>
        <taxon>Entelegynae</taxon>
        <taxon>Araneoidea</taxon>
        <taxon>Nephilidae</taxon>
        <taxon>Nephila</taxon>
    </lineage>
</organism>
<evidence type="ECO:0000313" key="1">
    <source>
        <dbReference type="EMBL" id="GFS63927.1"/>
    </source>
</evidence>
<dbReference type="EMBL" id="BMAW01048044">
    <property type="protein sequence ID" value="GFS63927.1"/>
    <property type="molecule type" value="Genomic_DNA"/>
</dbReference>
<protein>
    <submittedName>
        <fullName evidence="1">Uncharacterized protein</fullName>
    </submittedName>
</protein>
<evidence type="ECO:0000313" key="2">
    <source>
        <dbReference type="Proteomes" id="UP000887013"/>
    </source>
</evidence>
<name>A0A8X6MLR1_NEPPI</name>
<gene>
    <name evidence="1" type="ORF">NPIL_30151</name>
</gene>
<proteinExistence type="predicted"/>
<dbReference type="Proteomes" id="UP000887013">
    <property type="component" value="Unassembled WGS sequence"/>
</dbReference>
<keyword evidence="2" id="KW-1185">Reference proteome</keyword>